<evidence type="ECO:0000313" key="2">
    <source>
        <dbReference type="EMBL" id="VFU00487.1"/>
    </source>
</evidence>
<name>A0A485LPK2_9STRA</name>
<gene>
    <name evidence="2" type="primary">Aste57867_23844</name>
    <name evidence="1" type="ORF">As57867_023771</name>
    <name evidence="2" type="ORF">ASTE57867_23844</name>
</gene>
<proteinExistence type="predicted"/>
<dbReference type="EMBL" id="VJMH01007317">
    <property type="protein sequence ID" value="KAF0684162.1"/>
    <property type="molecule type" value="Genomic_DNA"/>
</dbReference>
<dbReference type="AlphaFoldDB" id="A0A485LPK2"/>
<reference evidence="1" key="2">
    <citation type="submission" date="2019-06" db="EMBL/GenBank/DDBJ databases">
        <title>Genomics analysis of Aphanomyces spp. identifies a new class of oomycete effector associated with host adaptation.</title>
        <authorList>
            <person name="Gaulin E."/>
        </authorList>
    </citation>
    <scope>NUCLEOTIDE SEQUENCE</scope>
    <source>
        <strain evidence="1">CBS 578.67</strain>
    </source>
</reference>
<sequence length="185" mass="20851">MPLDDDADCSAQPDSSCPPVVFVHAYTVGCHDHRLNIASLRRRADHLRALPLVVKDVLLFNPYGGGNMAVNTTTKLQPRIRVGVLQQHVINHVHQVDYTTVGMTDAFKNQLRQAYKRDPGFARYARGRGKKVEWDGIFSMETKDRVWRIRVPNNDVIKTDVIAMFHDSPTAAHPGVRRTQLAVSQ</sequence>
<evidence type="ECO:0000313" key="1">
    <source>
        <dbReference type="EMBL" id="KAF0684162.1"/>
    </source>
</evidence>
<keyword evidence="3" id="KW-1185">Reference proteome</keyword>
<dbReference type="Proteomes" id="UP000332933">
    <property type="component" value="Unassembled WGS sequence"/>
</dbReference>
<evidence type="ECO:0000313" key="3">
    <source>
        <dbReference type="Proteomes" id="UP000332933"/>
    </source>
</evidence>
<protein>
    <submittedName>
        <fullName evidence="2">Aste57867_23844 protein</fullName>
    </submittedName>
</protein>
<organism evidence="2 3">
    <name type="scientific">Aphanomyces stellatus</name>
    <dbReference type="NCBI Taxonomy" id="120398"/>
    <lineage>
        <taxon>Eukaryota</taxon>
        <taxon>Sar</taxon>
        <taxon>Stramenopiles</taxon>
        <taxon>Oomycota</taxon>
        <taxon>Saprolegniomycetes</taxon>
        <taxon>Saprolegniales</taxon>
        <taxon>Verrucalvaceae</taxon>
        <taxon>Aphanomyces</taxon>
    </lineage>
</organism>
<reference evidence="2 3" key="1">
    <citation type="submission" date="2019-03" db="EMBL/GenBank/DDBJ databases">
        <authorList>
            <person name="Gaulin E."/>
            <person name="Dumas B."/>
        </authorList>
    </citation>
    <scope>NUCLEOTIDE SEQUENCE [LARGE SCALE GENOMIC DNA]</scope>
    <source>
        <strain evidence="2">CBS 568.67</strain>
    </source>
</reference>
<dbReference type="EMBL" id="CAADRA010007343">
    <property type="protein sequence ID" value="VFU00487.1"/>
    <property type="molecule type" value="Genomic_DNA"/>
</dbReference>
<accession>A0A485LPK2</accession>